<gene>
    <name evidence="2" type="primary">pcaC</name>
    <name evidence="2" type="ORF">DEW08_28260</name>
</gene>
<dbReference type="Proteomes" id="UP000245629">
    <property type="component" value="Plasmid unnamed3"/>
</dbReference>
<accession>A0A2S2D0B1</accession>
<evidence type="ECO:0000259" key="1">
    <source>
        <dbReference type="Pfam" id="PF02627"/>
    </source>
</evidence>
<sequence length="145" mass="16222">MPDRDLDRDLYGRGMAVRRSVLGAAHVERATARATDFDRDFQDFITRQAWGSVWTRPGLDIRTRSMLTIAMMAALGHEEELKLHIRATRNTGVTLDEVKEILIQVAVYAGVPAANTAFRLAREAYEEMAADDRMADRQAGTARGD</sequence>
<keyword evidence="3" id="KW-1185">Reference proteome</keyword>
<dbReference type="InterPro" id="IPR012788">
    <property type="entry name" value="Decarb_PcaC"/>
</dbReference>
<dbReference type="AlphaFoldDB" id="A0A2S2D0B1"/>
<dbReference type="Gene3D" id="1.20.1290.10">
    <property type="entry name" value="AhpD-like"/>
    <property type="match status" value="1"/>
</dbReference>
<dbReference type="NCBIfam" id="TIGR02425">
    <property type="entry name" value="decarb_PcaC"/>
    <property type="match status" value="1"/>
</dbReference>
<proteinExistence type="predicted"/>
<organism evidence="2 3">
    <name type="scientific">Azospirillum thermophilum</name>
    <dbReference type="NCBI Taxonomy" id="2202148"/>
    <lineage>
        <taxon>Bacteria</taxon>
        <taxon>Pseudomonadati</taxon>
        <taxon>Pseudomonadota</taxon>
        <taxon>Alphaproteobacteria</taxon>
        <taxon>Rhodospirillales</taxon>
        <taxon>Azospirillaceae</taxon>
        <taxon>Azospirillum</taxon>
    </lineage>
</organism>
<evidence type="ECO:0000313" key="2">
    <source>
        <dbReference type="EMBL" id="AWK90138.1"/>
    </source>
</evidence>
<dbReference type="KEGG" id="azz:DEW08_28260"/>
<feature type="domain" description="Carboxymuconolactone decarboxylase-like" evidence="1">
    <location>
        <begin position="40"/>
        <end position="123"/>
    </location>
</feature>
<geneLocation type="plasmid" evidence="2 3">
    <name>unnamed3</name>
</geneLocation>
<reference evidence="3" key="1">
    <citation type="submission" date="2018-05" db="EMBL/GenBank/DDBJ databases">
        <title>Azospirillum thermophila sp. nov., a novel isolated from hot spring.</title>
        <authorList>
            <person name="Zhao Z."/>
        </authorList>
    </citation>
    <scope>NUCLEOTIDE SEQUENCE [LARGE SCALE GENOMIC DNA]</scope>
    <source>
        <strain evidence="3">CFH 70021</strain>
        <plasmid evidence="3">unnamed3</plasmid>
    </source>
</reference>
<dbReference type="Pfam" id="PF02627">
    <property type="entry name" value="CMD"/>
    <property type="match status" value="1"/>
</dbReference>
<dbReference type="EMBL" id="CP029358">
    <property type="protein sequence ID" value="AWK90138.1"/>
    <property type="molecule type" value="Genomic_DNA"/>
</dbReference>
<dbReference type="GO" id="GO:0051920">
    <property type="term" value="F:peroxiredoxin activity"/>
    <property type="evidence" value="ECO:0007669"/>
    <property type="project" value="InterPro"/>
</dbReference>
<evidence type="ECO:0000313" key="3">
    <source>
        <dbReference type="Proteomes" id="UP000245629"/>
    </source>
</evidence>
<dbReference type="InterPro" id="IPR003779">
    <property type="entry name" value="CMD-like"/>
</dbReference>
<dbReference type="InterPro" id="IPR052512">
    <property type="entry name" value="4CMD/NDH-1_regulator"/>
</dbReference>
<name>A0A2S2D0B1_9PROT</name>
<dbReference type="InterPro" id="IPR029032">
    <property type="entry name" value="AhpD-like"/>
</dbReference>
<dbReference type="OrthoDB" id="7507676at2"/>
<dbReference type="SUPFAM" id="SSF69118">
    <property type="entry name" value="AhpD-like"/>
    <property type="match status" value="1"/>
</dbReference>
<keyword evidence="2" id="KW-0614">Plasmid</keyword>
<dbReference type="PANTHER" id="PTHR33570">
    <property type="entry name" value="4-CARBOXYMUCONOLACTONE DECARBOXYLASE FAMILY PROTEIN"/>
    <property type="match status" value="1"/>
</dbReference>
<dbReference type="PANTHER" id="PTHR33570:SF2">
    <property type="entry name" value="CARBOXYMUCONOLACTONE DECARBOXYLASE-LIKE DOMAIN-CONTAINING PROTEIN"/>
    <property type="match status" value="1"/>
</dbReference>
<protein>
    <submittedName>
        <fullName evidence="2">4-carboxymuconolactone decarboxylase</fullName>
    </submittedName>
</protein>